<proteinExistence type="predicted"/>
<keyword evidence="1" id="KW-0472">Membrane</keyword>
<feature type="transmembrane region" description="Helical" evidence="1">
    <location>
        <begin position="48"/>
        <end position="67"/>
    </location>
</feature>
<evidence type="ECO:0000256" key="1">
    <source>
        <dbReference type="SAM" id="Phobius"/>
    </source>
</evidence>
<evidence type="ECO:0000313" key="3">
    <source>
        <dbReference type="Proteomes" id="UP000737402"/>
    </source>
</evidence>
<gene>
    <name evidence="2" type="ORF">JOC95_002219</name>
</gene>
<keyword evidence="1" id="KW-1133">Transmembrane helix</keyword>
<reference evidence="2 3" key="1">
    <citation type="submission" date="2021-01" db="EMBL/GenBank/DDBJ databases">
        <title>Genomic Encyclopedia of Type Strains, Phase IV (KMG-IV): sequencing the most valuable type-strain genomes for metagenomic binning, comparative biology and taxonomic classification.</title>
        <authorList>
            <person name="Goeker M."/>
        </authorList>
    </citation>
    <scope>NUCLEOTIDE SEQUENCE [LARGE SCALE GENOMIC DNA]</scope>
    <source>
        <strain evidence="2 3">DSM 25879</strain>
    </source>
</reference>
<accession>A0ABS2P071</accession>
<evidence type="ECO:0000313" key="2">
    <source>
        <dbReference type="EMBL" id="MBM7620366.1"/>
    </source>
</evidence>
<dbReference type="Pfam" id="PF10750">
    <property type="entry name" value="DUF2536"/>
    <property type="match status" value="1"/>
</dbReference>
<protein>
    <submittedName>
        <fullName evidence="2">Uncharacterized protein</fullName>
    </submittedName>
</protein>
<comment type="caution">
    <text evidence="2">The sequence shown here is derived from an EMBL/GenBank/DDBJ whole genome shotgun (WGS) entry which is preliminary data.</text>
</comment>
<dbReference type="EMBL" id="JAFBED010000004">
    <property type="protein sequence ID" value="MBM7620366.1"/>
    <property type="molecule type" value="Genomic_DNA"/>
</dbReference>
<organism evidence="2 3">
    <name type="scientific">Sutcliffiella tianshenii</name>
    <dbReference type="NCBI Taxonomy" id="1463404"/>
    <lineage>
        <taxon>Bacteria</taxon>
        <taxon>Bacillati</taxon>
        <taxon>Bacillota</taxon>
        <taxon>Bacilli</taxon>
        <taxon>Bacillales</taxon>
        <taxon>Bacillaceae</taxon>
        <taxon>Sutcliffiella</taxon>
    </lineage>
</organism>
<keyword evidence="3" id="KW-1185">Reference proteome</keyword>
<keyword evidence="1" id="KW-0812">Transmembrane</keyword>
<dbReference type="InterPro" id="IPR019686">
    <property type="entry name" value="DUF2536"/>
</dbReference>
<name>A0ABS2P071_9BACI</name>
<dbReference type="Proteomes" id="UP000737402">
    <property type="component" value="Unassembled WGS sequence"/>
</dbReference>
<sequence length="72" mass="8347">MNLEFKLIEDKVEFFEALDIKELEKKSTKRSTRTGPSCSAYTPYRIRCMWTVMAGVFIVLLCIFGWLGDSMT</sequence>